<dbReference type="PANTHER" id="PTHR43201">
    <property type="entry name" value="ACYL-COA SYNTHETASE"/>
    <property type="match status" value="1"/>
</dbReference>
<comment type="caution">
    <text evidence="4">The sequence shown here is derived from an EMBL/GenBank/DDBJ whole genome shotgun (WGS) entry which is preliminary data.</text>
</comment>
<keyword evidence="2" id="KW-0436">Ligase</keyword>
<evidence type="ECO:0000313" key="5">
    <source>
        <dbReference type="Proteomes" id="UP000177324"/>
    </source>
</evidence>
<dbReference type="Gene3D" id="3.40.50.12780">
    <property type="entry name" value="N-terminal domain of ligase-like"/>
    <property type="match status" value="1"/>
</dbReference>
<accession>A0A1G1VNA6</accession>
<gene>
    <name evidence="4" type="ORF">A2784_02275</name>
</gene>
<name>A0A1G1VNA6_9BACT</name>
<evidence type="ECO:0000313" key="4">
    <source>
        <dbReference type="EMBL" id="OGY16707.1"/>
    </source>
</evidence>
<dbReference type="SUPFAM" id="SSF56801">
    <property type="entry name" value="Acetyl-CoA synthetase-like"/>
    <property type="match status" value="1"/>
</dbReference>
<dbReference type="InterPro" id="IPR000873">
    <property type="entry name" value="AMP-dep_synth/lig_dom"/>
</dbReference>
<evidence type="ECO:0000256" key="2">
    <source>
        <dbReference type="ARBA" id="ARBA00022598"/>
    </source>
</evidence>
<dbReference type="GO" id="GO:0006631">
    <property type="term" value="P:fatty acid metabolic process"/>
    <property type="evidence" value="ECO:0007669"/>
    <property type="project" value="TreeGrafter"/>
</dbReference>
<reference evidence="4 5" key="1">
    <citation type="journal article" date="2016" name="Nat. Commun.">
        <title>Thousands of microbial genomes shed light on interconnected biogeochemical processes in an aquifer system.</title>
        <authorList>
            <person name="Anantharaman K."/>
            <person name="Brown C.T."/>
            <person name="Hug L.A."/>
            <person name="Sharon I."/>
            <person name="Castelle C.J."/>
            <person name="Probst A.J."/>
            <person name="Thomas B.C."/>
            <person name="Singh A."/>
            <person name="Wilkins M.J."/>
            <person name="Karaoz U."/>
            <person name="Brodie E.L."/>
            <person name="Williams K.H."/>
            <person name="Hubbard S.S."/>
            <person name="Banfield J.F."/>
        </authorList>
    </citation>
    <scope>NUCLEOTIDE SEQUENCE [LARGE SCALE GENOMIC DNA]</scope>
</reference>
<dbReference type="EMBL" id="MHCH01000040">
    <property type="protein sequence ID" value="OGY16707.1"/>
    <property type="molecule type" value="Genomic_DNA"/>
</dbReference>
<organism evidence="4 5">
    <name type="scientific">Candidatus Chisholmbacteria bacterium RIFCSPHIGHO2_01_FULL_48_12</name>
    <dbReference type="NCBI Taxonomy" id="1797589"/>
    <lineage>
        <taxon>Bacteria</taxon>
        <taxon>Candidatus Chisholmiibacteriota</taxon>
    </lineage>
</organism>
<comment type="similarity">
    <text evidence="1">Belongs to the ATP-dependent AMP-binding enzyme family.</text>
</comment>
<dbReference type="Gene3D" id="3.30.300.30">
    <property type="match status" value="1"/>
</dbReference>
<dbReference type="AlphaFoldDB" id="A0A1G1VNA6"/>
<dbReference type="InterPro" id="IPR045851">
    <property type="entry name" value="AMP-bd_C_sf"/>
</dbReference>
<evidence type="ECO:0000256" key="1">
    <source>
        <dbReference type="ARBA" id="ARBA00006432"/>
    </source>
</evidence>
<sequence length="752" mass="84120">MNLDQFLTDQAQKYASKPALIFAAPRPITISYSQLNDFTRILAHQLTSSPIAFALPNSPETILLNYAAWRAGLITVPLDTTRDTIRHKIYKLKFTDSRLLFTRPHPHNPKIKQALPYLKIIEVKDFSDFKQKFLIEDWNLKIHWKLKIENLDQDCLILFTSGTTALPKGVRLTPTNLFTNAQSVADWLKFTEQDRFFLILPLHHINSTTFANTTLLTGGTVIITPKYSKSNFWRLAARHHATVSSIVPTIAYDLVSETAAFQTYRPQLKFTRIQIGSAPVQPTVVQKFIDLYRIPLIQGYGQTETALRSTGVPIDLNPKQYAHIVKINSLGSELKHTQVSILNGNGQEANEGEVGDICVHGPCITPGYLNDPKANQAAFKFNWFHSGDTGYWQKLYGRKFFFMTGRTQEIIKKGGVLISPLAIENTLLQNYPDLDQVYAIGFPHPRLGQEIGIVAVTKHPRVVDQILADANSDHIRGLSAYESPQAAIVVSAVELPKTSTGKVQRVALRQLYGVKLLKQYRTISPGFRFIGPEETAILKQAVAINNLRWGKHLASTLEEFTSRAQNGLLIGAFDSNHKLLGTVSALRLLDQSDLDQKWTHTWAGITGSGTLSTHNHKGDSLVCVAISTQPIHKGDSLPKQVVTLKKLTPVTLKQYLNSDTDPIIKFHRTPKAGLAGAKIIKILPRSRPQDRDSLGYNVLMQYPTPTKLPTINPDATIGTKLIEAALLYAYQKKLKHIYVYTRPAALGRYFKS</sequence>
<feature type="domain" description="AMP-dependent synthetase/ligase" evidence="3">
    <location>
        <begin position="8"/>
        <end position="369"/>
    </location>
</feature>
<proteinExistence type="inferred from homology"/>
<dbReference type="STRING" id="1797589.A2784_02275"/>
<dbReference type="Gene3D" id="3.40.630.30">
    <property type="match status" value="1"/>
</dbReference>
<dbReference type="GO" id="GO:0031956">
    <property type="term" value="F:medium-chain fatty acid-CoA ligase activity"/>
    <property type="evidence" value="ECO:0007669"/>
    <property type="project" value="TreeGrafter"/>
</dbReference>
<evidence type="ECO:0000259" key="3">
    <source>
        <dbReference type="Pfam" id="PF00501"/>
    </source>
</evidence>
<protein>
    <recommendedName>
        <fullName evidence="3">AMP-dependent synthetase/ligase domain-containing protein</fullName>
    </recommendedName>
</protein>
<dbReference type="PANTHER" id="PTHR43201:SF5">
    <property type="entry name" value="MEDIUM-CHAIN ACYL-COA LIGASE ACSF2, MITOCHONDRIAL"/>
    <property type="match status" value="1"/>
</dbReference>
<dbReference type="Proteomes" id="UP000177324">
    <property type="component" value="Unassembled WGS sequence"/>
</dbReference>
<dbReference type="Pfam" id="PF00501">
    <property type="entry name" value="AMP-binding"/>
    <property type="match status" value="1"/>
</dbReference>
<dbReference type="InterPro" id="IPR042099">
    <property type="entry name" value="ANL_N_sf"/>
</dbReference>